<organism evidence="3 4">
    <name type="scientific">Phytoactinopolyspora alkaliphila</name>
    <dbReference type="NCBI Taxonomy" id="1783498"/>
    <lineage>
        <taxon>Bacteria</taxon>
        <taxon>Bacillati</taxon>
        <taxon>Actinomycetota</taxon>
        <taxon>Actinomycetes</taxon>
        <taxon>Jiangellales</taxon>
        <taxon>Jiangellaceae</taxon>
        <taxon>Phytoactinopolyspora</taxon>
    </lineage>
</organism>
<dbReference type="Proteomes" id="UP000469185">
    <property type="component" value="Unassembled WGS sequence"/>
</dbReference>
<comment type="caution">
    <text evidence="3">The sequence shown here is derived from an EMBL/GenBank/DDBJ whole genome shotgun (WGS) entry which is preliminary data.</text>
</comment>
<feature type="compositionally biased region" description="Basic and acidic residues" evidence="1">
    <location>
        <begin position="628"/>
        <end position="639"/>
    </location>
</feature>
<evidence type="ECO:0000256" key="1">
    <source>
        <dbReference type="SAM" id="MobiDB-lite"/>
    </source>
</evidence>
<dbReference type="EMBL" id="JAAGOB010000002">
    <property type="protein sequence ID" value="NED94784.1"/>
    <property type="molecule type" value="Genomic_DNA"/>
</dbReference>
<evidence type="ECO:0000313" key="3">
    <source>
        <dbReference type="EMBL" id="NED94784.1"/>
    </source>
</evidence>
<name>A0A6N9YIJ1_9ACTN</name>
<protein>
    <submittedName>
        <fullName evidence="3">AAA family ATPase</fullName>
    </submittedName>
</protein>
<dbReference type="PANTHER" id="PTHR43581:SF4">
    <property type="entry name" value="ATP_GTP PHOSPHATASE"/>
    <property type="match status" value="1"/>
</dbReference>
<dbReference type="CDD" id="cd00267">
    <property type="entry name" value="ABC_ATPase"/>
    <property type="match status" value="1"/>
</dbReference>
<gene>
    <name evidence="3" type="ORF">G1H11_05615</name>
</gene>
<dbReference type="InterPro" id="IPR051396">
    <property type="entry name" value="Bact_Antivir_Def_Nuclease"/>
</dbReference>
<feature type="region of interest" description="Disordered" evidence="1">
    <location>
        <begin position="618"/>
        <end position="644"/>
    </location>
</feature>
<dbReference type="Pfam" id="PF13304">
    <property type="entry name" value="AAA_21"/>
    <property type="match status" value="1"/>
</dbReference>
<accession>A0A6N9YIJ1</accession>
<dbReference type="Gene3D" id="3.40.50.300">
    <property type="entry name" value="P-loop containing nucleotide triphosphate hydrolases"/>
    <property type="match status" value="1"/>
</dbReference>
<feature type="domain" description="ATPase AAA-type core" evidence="2">
    <location>
        <begin position="29"/>
        <end position="323"/>
    </location>
</feature>
<keyword evidence="4" id="KW-1185">Reference proteome</keyword>
<dbReference type="InterPro" id="IPR027417">
    <property type="entry name" value="P-loop_NTPase"/>
</dbReference>
<reference evidence="3 4" key="1">
    <citation type="submission" date="2020-02" db="EMBL/GenBank/DDBJ databases">
        <authorList>
            <person name="Li X.-J."/>
            <person name="Feng X.-M."/>
        </authorList>
    </citation>
    <scope>NUCLEOTIDE SEQUENCE [LARGE SCALE GENOMIC DNA]</scope>
    <source>
        <strain evidence="3 4">CGMCC 4.7225</strain>
    </source>
</reference>
<dbReference type="AlphaFoldDB" id="A0A6N9YIJ1"/>
<dbReference type="PANTHER" id="PTHR43581">
    <property type="entry name" value="ATP/GTP PHOSPHATASE"/>
    <property type="match status" value="1"/>
</dbReference>
<evidence type="ECO:0000313" key="4">
    <source>
        <dbReference type="Proteomes" id="UP000469185"/>
    </source>
</evidence>
<proteinExistence type="predicted"/>
<evidence type="ECO:0000259" key="2">
    <source>
        <dbReference type="Pfam" id="PF13304"/>
    </source>
</evidence>
<dbReference type="GO" id="GO:0016887">
    <property type="term" value="F:ATP hydrolysis activity"/>
    <property type="evidence" value="ECO:0007669"/>
    <property type="project" value="InterPro"/>
</dbReference>
<dbReference type="SUPFAM" id="SSF52540">
    <property type="entry name" value="P-loop containing nucleoside triphosphate hydrolases"/>
    <property type="match status" value="1"/>
</dbReference>
<dbReference type="RefSeq" id="WP_163816823.1">
    <property type="nucleotide sequence ID" value="NZ_JAAGOB010000002.1"/>
</dbReference>
<sequence>MRITHFKITNYRGLRLAIASNLQEQPLSLVTGKNGTGKSLILEALTAAWSGNINLPDFVGPYGHSLSIEIGIEFDEREYASVDRWRSDRDLPPVHRSSEHILEAVSTNRDSTGTYLQRDEMLETVQNELFSRGHPFAAIDLLSARRQVSLTTSTSVDLDLLDRTASAEQRRMMYDQEIRWKSAMQMPDIGTYLMSLDYRDYVAARDGLETGEEYQRLREIFHVATGKEISLPKYDPETTQSSIRVTLPSGETHALEDLSNGEREMLGMLYYVSQLSAQGGVLLLDEPEKHLHPSLQLAVLRAMMTVASRGQIIVVTHSPSLISASPSENVLIVRPAWESAENQAQRVADIDDESEVLSDLGITRRDLFQANYLLVVEGPDDEKRLRMLCPGEIAGAEVVVAGGRDAVLRTADTLRSLEVGVPWICVIDRDFLPETAAGDISEDGRVFVWDARMLECVLISPALLARVLEPGLSAGDSLENTVRDEVDRLKPRALEQFIEARMGERNLPAELVNVPDSSLDPIQRRLDLERRKIEFRLSEYHDVRAEVITEIESAWAGGWRHYVDGKRVLSALQKKYRVFRDAATLTDALMICARENEDLMPPDVSRLKDTLRKIQASRPSVKFQASESESRDRSIREAVTHGAPEPALNLTVDHSFINH</sequence>
<dbReference type="GO" id="GO:0005524">
    <property type="term" value="F:ATP binding"/>
    <property type="evidence" value="ECO:0007669"/>
    <property type="project" value="InterPro"/>
</dbReference>
<dbReference type="InterPro" id="IPR003959">
    <property type="entry name" value="ATPase_AAA_core"/>
</dbReference>